<dbReference type="EMBL" id="JBEPSH010000013">
    <property type="protein sequence ID" value="MET4579967.1"/>
    <property type="molecule type" value="Genomic_DNA"/>
</dbReference>
<dbReference type="Proteomes" id="UP001549320">
    <property type="component" value="Unassembled WGS sequence"/>
</dbReference>
<reference evidence="2 3" key="1">
    <citation type="submission" date="2024-06" db="EMBL/GenBank/DDBJ databases">
        <title>Sorghum-associated microbial communities from plants grown in Nebraska, USA.</title>
        <authorList>
            <person name="Schachtman D."/>
        </authorList>
    </citation>
    <scope>NUCLEOTIDE SEQUENCE [LARGE SCALE GENOMIC DNA]</scope>
    <source>
        <strain evidence="2 3">2709</strain>
    </source>
</reference>
<keyword evidence="3" id="KW-1185">Reference proteome</keyword>
<sequence length="550" mass="60792">MFAVTEPNQPSYAVLNPSGEPHYAPPLTPTGRLASLEGKTVYCISQVIGGADSFLSWMAENLHRFAPGVNAVFVRRETTYMSDEPDLWKRVEEDADAVIYGCGACGSCSMWGTHWSVQIEKLKVPTVYVVDEPFRLDVEISCKKEGMPSLRRVHVPHPCDMIEDKEMESIAQRLIQSLTEPLTEAEMTPAQTSDLNPQRIAFKGSLEEVNEFFDRRHWSDGMPVFPPTQSAVSKLLRGTSRNASDVVVDRFHPEGYRVTVEKVATVASMANCTPEHLPILLAMVKAVSAPAFASCVRSTTAFSLATVVSGPIAQRIGMNGGVNALGAGTGNRVNATIGRFMRLALICLGGSKSGVSDLSSIGNPTKYSLAFTENQIESPWPSYHASRGFDDSEDLVSVLYGGWNFLSPFARFMSSIELGLDSMARGLAQFEMPRGALLLLDPIVADKLHGAGYSKEDVTRYLWEKATRTAKDFRSDYFYKAFMEQGIRGNGAAYQQRRWPQSYLDAPDDTELRVYPENSIEIIVVGGRTNPMSQAWQFYNPSTVKVDNWK</sequence>
<organism evidence="2 3">
    <name type="scientific">Ottowia thiooxydans</name>
    <dbReference type="NCBI Taxonomy" id="219182"/>
    <lineage>
        <taxon>Bacteria</taxon>
        <taxon>Pseudomonadati</taxon>
        <taxon>Pseudomonadota</taxon>
        <taxon>Betaproteobacteria</taxon>
        <taxon>Burkholderiales</taxon>
        <taxon>Comamonadaceae</taxon>
        <taxon>Ottowia</taxon>
    </lineage>
</organism>
<dbReference type="InterPro" id="IPR057767">
    <property type="entry name" value="UGSC-like_dom"/>
</dbReference>
<dbReference type="Pfam" id="PF24696">
    <property type="entry name" value="UGSC"/>
    <property type="match status" value="1"/>
</dbReference>
<proteinExistence type="predicted"/>
<dbReference type="RefSeq" id="WP_354448540.1">
    <property type="nucleotide sequence ID" value="NZ_JBEPSH010000013.1"/>
</dbReference>
<evidence type="ECO:0000313" key="2">
    <source>
        <dbReference type="EMBL" id="MET4579967.1"/>
    </source>
</evidence>
<evidence type="ECO:0000259" key="1">
    <source>
        <dbReference type="Pfam" id="PF24696"/>
    </source>
</evidence>
<comment type="caution">
    <text evidence="2">The sequence shown here is derived from an EMBL/GenBank/DDBJ whole genome shotgun (WGS) entry which is preliminary data.</text>
</comment>
<gene>
    <name evidence="2" type="ORF">ABIE13_005105</name>
</gene>
<evidence type="ECO:0000313" key="3">
    <source>
        <dbReference type="Proteomes" id="UP001549320"/>
    </source>
</evidence>
<protein>
    <recommendedName>
        <fullName evidence="1">UGSC-like domain-containing protein</fullName>
    </recommendedName>
</protein>
<accession>A0ABV2QG89</accession>
<feature type="domain" description="UGSC-like" evidence="1">
    <location>
        <begin position="14"/>
        <end position="183"/>
    </location>
</feature>
<name>A0ABV2QG89_9BURK</name>